<evidence type="ECO:0000313" key="3">
    <source>
        <dbReference type="EMBL" id="PWY55979.1"/>
    </source>
</evidence>
<keyword evidence="6" id="KW-1185">Reference proteome</keyword>
<comment type="caution">
    <text evidence="3">The sequence shown here is derived from an EMBL/GenBank/DDBJ whole genome shotgun (WGS) entry which is preliminary data.</text>
</comment>
<evidence type="ECO:0000256" key="1">
    <source>
        <dbReference type="SAM" id="MobiDB-lite"/>
    </source>
</evidence>
<evidence type="ECO:0000313" key="6">
    <source>
        <dbReference type="Proteomes" id="UP000287374"/>
    </source>
</evidence>
<protein>
    <submittedName>
        <fullName evidence="3">Uncharacterized protein</fullName>
    </submittedName>
</protein>
<reference evidence="4 6" key="2">
    <citation type="submission" date="2018-12" db="EMBL/GenBank/DDBJ databases">
        <title>Legionella sp,whole genome shotgun sequence.</title>
        <authorList>
            <person name="Wu H."/>
        </authorList>
    </citation>
    <scope>NUCLEOTIDE SEQUENCE [LARGE SCALE GENOMIC DNA]</scope>
    <source>
        <strain evidence="4">Km489</strain>
        <strain evidence="6">km489</strain>
    </source>
</reference>
<evidence type="ECO:0000313" key="5">
    <source>
        <dbReference type="Proteomes" id="UP000247152"/>
    </source>
</evidence>
<keyword evidence="2" id="KW-0812">Transmembrane</keyword>
<feature type="transmembrane region" description="Helical" evidence="2">
    <location>
        <begin position="171"/>
        <end position="193"/>
    </location>
</feature>
<feature type="compositionally biased region" description="Polar residues" evidence="1">
    <location>
        <begin position="233"/>
        <end position="255"/>
    </location>
</feature>
<dbReference type="RefSeq" id="WP_110142307.1">
    <property type="nucleotide sequence ID" value="NZ_QHJG01000012.1"/>
</dbReference>
<feature type="region of interest" description="Disordered" evidence="1">
    <location>
        <begin position="227"/>
        <end position="269"/>
    </location>
</feature>
<feature type="transmembrane region" description="Helical" evidence="2">
    <location>
        <begin position="35"/>
        <end position="57"/>
    </location>
</feature>
<keyword evidence="2" id="KW-1133">Transmembrane helix</keyword>
<feature type="transmembrane region" description="Helical" evidence="2">
    <location>
        <begin position="104"/>
        <end position="121"/>
    </location>
</feature>
<dbReference type="Proteomes" id="UP000287374">
    <property type="component" value="Unassembled WGS sequence"/>
</dbReference>
<sequence>MTVAQKLDKASGIFFFAGFLLSKLQYIPFPLASAIFRFISLGVYSLAYLSWFIACHLHPDHPEHYRKWYGFAQIKEQFLFSSIVGFTATIISVAAIFVPALFPPAAWLFLLGNIIWSIGEYHKLKNPPPGDENFSSTRQKAYVSYAITSTAISLVAATAATFIFFFPPMAIPITIFSLLICVGLGAFAFEFWLNCNFGQHKPDQTPESYYEMSEILKPSVSVQYSKSPEQEPSCFNSVFSNPSQQSSEPTKSNVINGEEHKEEDSLKDNTLLYLQTSSFN</sequence>
<dbReference type="AlphaFoldDB" id="A0A317U3N8"/>
<feature type="transmembrane region" description="Helical" evidence="2">
    <location>
        <begin position="142"/>
        <end position="165"/>
    </location>
</feature>
<gene>
    <name evidence="3" type="ORF">DGG96_08515</name>
    <name evidence="4" type="ORF">ELY20_10435</name>
</gene>
<dbReference type="OrthoDB" id="5651454at2"/>
<dbReference type="EMBL" id="RZGX01000013">
    <property type="protein sequence ID" value="RUR21978.1"/>
    <property type="molecule type" value="Genomic_DNA"/>
</dbReference>
<keyword evidence="2" id="KW-0472">Membrane</keyword>
<accession>A0A317U3N8</accession>
<evidence type="ECO:0000256" key="2">
    <source>
        <dbReference type="SAM" id="Phobius"/>
    </source>
</evidence>
<feature type="transmembrane region" description="Helical" evidence="2">
    <location>
        <begin position="12"/>
        <end position="29"/>
    </location>
</feature>
<name>A0A317U3N8_9GAMM</name>
<feature type="transmembrane region" description="Helical" evidence="2">
    <location>
        <begin position="78"/>
        <end position="98"/>
    </location>
</feature>
<feature type="compositionally biased region" description="Basic and acidic residues" evidence="1">
    <location>
        <begin position="257"/>
        <end position="267"/>
    </location>
</feature>
<proteinExistence type="predicted"/>
<dbReference type="EMBL" id="QHJG01000012">
    <property type="protein sequence ID" value="PWY55979.1"/>
    <property type="molecule type" value="Genomic_DNA"/>
</dbReference>
<reference evidence="3 5" key="1">
    <citation type="submission" date="2018-05" db="EMBL/GenBank/DDBJ databases">
        <title>Legionella qingyii sp.nov., whole genome shotgun sequence.</title>
        <authorList>
            <person name="Wu H."/>
            <person name="Zhu Q."/>
            <person name="Hu C."/>
        </authorList>
    </citation>
    <scope>NUCLEOTIDE SEQUENCE [LARGE SCALE GENOMIC DNA]</scope>
    <source>
        <strain evidence="3 5">HEB18</strain>
    </source>
</reference>
<organism evidence="3 5">
    <name type="scientific">Legionella qingyii</name>
    <dbReference type="NCBI Taxonomy" id="2184757"/>
    <lineage>
        <taxon>Bacteria</taxon>
        <taxon>Pseudomonadati</taxon>
        <taxon>Pseudomonadota</taxon>
        <taxon>Gammaproteobacteria</taxon>
        <taxon>Legionellales</taxon>
        <taxon>Legionellaceae</taxon>
        <taxon>Legionella</taxon>
    </lineage>
</organism>
<dbReference type="Proteomes" id="UP000247152">
    <property type="component" value="Unassembled WGS sequence"/>
</dbReference>
<evidence type="ECO:0000313" key="4">
    <source>
        <dbReference type="EMBL" id="RUR21978.1"/>
    </source>
</evidence>